<dbReference type="Proteomes" id="UP000092654">
    <property type="component" value="Chromosome"/>
</dbReference>
<accession>A0AAC8PV88</accession>
<proteinExistence type="predicted"/>
<dbReference type="KEGG" id="sje:AAV35_012315"/>
<name>A0AAC8PV88_9BACI</name>
<evidence type="ECO:0000313" key="2">
    <source>
        <dbReference type="Proteomes" id="UP000092654"/>
    </source>
</evidence>
<dbReference type="AlphaFoldDB" id="A0AAC8PV88"/>
<gene>
    <name evidence="1" type="ORF">AAV35_012315</name>
</gene>
<sequence>MNVWTLQLDHEKRTHPVRSSGLSRRFAFQVSFPEKETTAWTVDFWVVQLDTMKSGNFRVKFPDRGRLDIQAEKSVPPFIRQGVLFL</sequence>
<organism evidence="1 2">
    <name type="scientific">Salimicrobium jeotgali</name>
    <dbReference type="NCBI Taxonomy" id="1230341"/>
    <lineage>
        <taxon>Bacteria</taxon>
        <taxon>Bacillati</taxon>
        <taxon>Bacillota</taxon>
        <taxon>Bacilli</taxon>
        <taxon>Bacillales</taxon>
        <taxon>Bacillaceae</taxon>
        <taxon>Salimicrobium</taxon>
    </lineage>
</organism>
<protein>
    <submittedName>
        <fullName evidence="1">Uncharacterized protein</fullName>
    </submittedName>
</protein>
<reference evidence="2" key="1">
    <citation type="submission" date="2015-06" db="EMBL/GenBank/DDBJ databases">
        <title>Salimicrobium jeotgali MJ3, isolated from Myulchi jeot, a traditional Korean fermented seafood.</title>
        <authorList>
            <person name="Kim K.H."/>
            <person name="Jeon C.O."/>
            <person name="Jin H.M."/>
        </authorList>
    </citation>
    <scope>NUCLEOTIDE SEQUENCE [LARGE SCALE GENOMIC DNA]</scope>
    <source>
        <strain evidence="2">MJ3</strain>
    </source>
</reference>
<evidence type="ECO:0000313" key="1">
    <source>
        <dbReference type="EMBL" id="AKG05475.1"/>
    </source>
</evidence>
<dbReference type="EMBL" id="CP011361">
    <property type="protein sequence ID" value="AKG05475.1"/>
    <property type="molecule type" value="Genomic_DNA"/>
</dbReference>